<reference evidence="1 2" key="1">
    <citation type="submission" date="2016-11" db="EMBL/GenBank/DDBJ databases">
        <authorList>
            <person name="Jaros S."/>
            <person name="Januszkiewicz K."/>
            <person name="Wedrychowicz H."/>
        </authorList>
    </citation>
    <scope>NUCLEOTIDE SEQUENCE [LARGE SCALE GENOMIC DNA]</scope>
    <source>
        <strain evidence="1 2">DSM 3090</strain>
    </source>
</reference>
<evidence type="ECO:0000313" key="1">
    <source>
        <dbReference type="EMBL" id="SHK37538.1"/>
    </source>
</evidence>
<gene>
    <name evidence="1" type="ORF">SAMN02745248_02394</name>
</gene>
<protein>
    <submittedName>
        <fullName evidence="1">Uncharacterized protein</fullName>
    </submittedName>
</protein>
<accession>A0A1M6RYW6</accession>
<dbReference type="InterPro" id="IPR046618">
    <property type="entry name" value="DUF6731"/>
</dbReference>
<sequence length="319" mass="37265">MSIKNMKVYYYYPMSGGEKNERIYDLDDLFKTLQTLNIEERILFANENSVQNTDDKNKDIGKECVQLKRIEYNEVTERWNLCFMKNRDDVPFVSKRNGEGHALDLDDDEFVGEEVCLVYDKKTKIIALQNNRYSVSFAGISDFFRQYLEMNELKRFIISPITFDDRYKNISDDSLIEYKSISTTITDLSKLESWEDGQEEFKRLKNVADLARSINGATLKLEINIGRSRQIFLQKSGLKKLVNMMKRDEKIFPTLKVKMLDDGEIRVIDLINYKLDDTIEINVSKGDPKTFDKILLQMNAKFDLTLGKRIGKIIKPICE</sequence>
<dbReference type="AlphaFoldDB" id="A0A1M6RYW6"/>
<organism evidence="1 2">
    <name type="scientific">Hathewaya proteolytica DSM 3090</name>
    <dbReference type="NCBI Taxonomy" id="1121331"/>
    <lineage>
        <taxon>Bacteria</taxon>
        <taxon>Bacillati</taxon>
        <taxon>Bacillota</taxon>
        <taxon>Clostridia</taxon>
        <taxon>Eubacteriales</taxon>
        <taxon>Clostridiaceae</taxon>
        <taxon>Hathewaya</taxon>
    </lineage>
</organism>
<dbReference type="OrthoDB" id="1953580at2"/>
<keyword evidence="2" id="KW-1185">Reference proteome</keyword>
<dbReference type="RefSeq" id="WP_072904309.1">
    <property type="nucleotide sequence ID" value="NZ_FRAD01000025.1"/>
</dbReference>
<dbReference type="Pfam" id="PF20505">
    <property type="entry name" value="DUF6731"/>
    <property type="match status" value="1"/>
</dbReference>
<name>A0A1M6RYW6_9CLOT</name>
<proteinExistence type="predicted"/>
<dbReference type="Proteomes" id="UP000183952">
    <property type="component" value="Unassembled WGS sequence"/>
</dbReference>
<evidence type="ECO:0000313" key="2">
    <source>
        <dbReference type="Proteomes" id="UP000183952"/>
    </source>
</evidence>
<dbReference type="EMBL" id="FRAD01000025">
    <property type="protein sequence ID" value="SHK37538.1"/>
    <property type="molecule type" value="Genomic_DNA"/>
</dbReference>